<dbReference type="InterPro" id="IPR025357">
    <property type="entry name" value="DUF4261"/>
</dbReference>
<reference evidence="2 3" key="1">
    <citation type="submission" date="2015-11" db="EMBL/GenBank/DDBJ databases">
        <authorList>
            <person name="Zhang Y."/>
            <person name="Guo Z."/>
        </authorList>
    </citation>
    <scope>NUCLEOTIDE SEQUENCE [LARGE SCALE GENOMIC DNA]</scope>
    <source>
        <strain evidence="2 3">ChDC F174</strain>
    </source>
</reference>
<dbReference type="EMBL" id="CP013331">
    <property type="protein sequence ID" value="ALQ41154.1"/>
    <property type="molecule type" value="Genomic_DNA"/>
</dbReference>
<dbReference type="AlphaFoldDB" id="A0A0S2ZQ95"/>
<protein>
    <recommendedName>
        <fullName evidence="1">DUF4261 domain-containing protein</fullName>
    </recommendedName>
</protein>
<accession>A0A0S2ZQ95</accession>
<organism evidence="2">
    <name type="scientific">Fusobacterium hwasookii ChDC F174</name>
    <dbReference type="NCBI Taxonomy" id="1307442"/>
    <lineage>
        <taxon>Bacteria</taxon>
        <taxon>Fusobacteriati</taxon>
        <taxon>Fusobacteriota</taxon>
        <taxon>Fusobacteriia</taxon>
        <taxon>Fusobacteriales</taxon>
        <taxon>Fusobacteriaceae</taxon>
        <taxon>Fusobacterium</taxon>
    </lineage>
</organism>
<sequence>MEKHSFTGFVLLNEAKFDRNKFLKDLKEDWKITLDLGDDSENKEKDMLVGNIGDIMVAVALMPAPIPNNEAVEKAKINYKWKDAVKVAEEHKAHILVSLLGEPDLVEGAKLYTKIISALTKQENCTGLYVTKTVLNPDMYRDFTEYYVENDMFPVENTIFIGVYKTDNGEINAYTYGMETFGKKEMEVINSLEQPKDIYNLLQAIADYVITSDVILQDGETIGFTAEQKISISQSKGVAVNGTTLKLGY</sequence>
<evidence type="ECO:0000313" key="3">
    <source>
        <dbReference type="Proteomes" id="UP000063275"/>
    </source>
</evidence>
<dbReference type="Proteomes" id="UP000063275">
    <property type="component" value="Chromosome"/>
</dbReference>
<dbReference type="OrthoDB" id="4827574at2"/>
<feature type="domain" description="DUF4261" evidence="1">
    <location>
        <begin position="174"/>
        <end position="247"/>
    </location>
</feature>
<dbReference type="RefSeq" id="WP_005918712.1">
    <property type="nucleotide sequence ID" value="NZ_ATKF01000007.1"/>
</dbReference>
<evidence type="ECO:0000259" key="1">
    <source>
        <dbReference type="Pfam" id="PF14080"/>
    </source>
</evidence>
<evidence type="ECO:0000313" key="2">
    <source>
        <dbReference type="EMBL" id="ALQ41154.1"/>
    </source>
</evidence>
<gene>
    <name evidence="2" type="ORF">RN87_03205</name>
</gene>
<dbReference type="Pfam" id="PF14080">
    <property type="entry name" value="DUF4261"/>
    <property type="match status" value="1"/>
</dbReference>
<name>A0A0S2ZQ95_9FUSO</name>
<proteinExistence type="predicted"/>
<dbReference type="KEGG" id="fhw:RN87_03205"/>